<comment type="caution">
    <text evidence="2">The sequence shown here is derived from an EMBL/GenBank/DDBJ whole genome shotgun (WGS) entry which is preliminary data.</text>
</comment>
<proteinExistence type="predicted"/>
<dbReference type="InterPro" id="IPR000073">
    <property type="entry name" value="AB_hydrolase_1"/>
</dbReference>
<name>A0ABV8EXI8_9ACTN</name>
<reference evidence="3" key="1">
    <citation type="journal article" date="2019" name="Int. J. Syst. Evol. Microbiol.">
        <title>The Global Catalogue of Microorganisms (GCM) 10K type strain sequencing project: providing services to taxonomists for standard genome sequencing and annotation.</title>
        <authorList>
            <consortium name="The Broad Institute Genomics Platform"/>
            <consortium name="The Broad Institute Genome Sequencing Center for Infectious Disease"/>
            <person name="Wu L."/>
            <person name="Ma J."/>
        </authorList>
    </citation>
    <scope>NUCLEOTIDE SEQUENCE [LARGE SCALE GENOMIC DNA]</scope>
    <source>
        <strain evidence="3">TBRC 7912</strain>
    </source>
</reference>
<keyword evidence="2" id="KW-0378">Hydrolase</keyword>
<gene>
    <name evidence="2" type="ORF">ACFOYY_06670</name>
</gene>
<evidence type="ECO:0000259" key="1">
    <source>
        <dbReference type="Pfam" id="PF00561"/>
    </source>
</evidence>
<sequence>MDTIAPNVGAAFRADRLGHFHDAAAYARYRQAYDRALATLPAPSATLDVPTGFGTVRAYRFGPADGVPLLLLPGRAAAAPMWEANLAGLARNRPVYAVDLMGEPGLSVQTRPLTSSEDQAAWLTSLVDALPEPELHVLGLSIGGWSALNLVVRRPAGIRSLVLLEPAVTFGGITWKVVVVSLGSVLPMPGAVRRRLLSWISGGADASEDEPVAELIASGMRDFTAALPRPDYPTDEQIAGIDLPTLVVIGGRSIIHNPEKAVARARRLLRHGTVELWPEASHAVNGEFPERVETTVNAFLAEVERRP</sequence>
<dbReference type="GO" id="GO:0016787">
    <property type="term" value="F:hydrolase activity"/>
    <property type="evidence" value="ECO:0007669"/>
    <property type="project" value="UniProtKB-KW"/>
</dbReference>
<accession>A0ABV8EXI8</accession>
<dbReference type="SUPFAM" id="SSF53474">
    <property type="entry name" value="alpha/beta-Hydrolases"/>
    <property type="match status" value="1"/>
</dbReference>
<dbReference type="Proteomes" id="UP001595698">
    <property type="component" value="Unassembled WGS sequence"/>
</dbReference>
<keyword evidence="3" id="KW-1185">Reference proteome</keyword>
<dbReference type="RefSeq" id="WP_386188642.1">
    <property type="nucleotide sequence ID" value="NZ_JBHSBC010000004.1"/>
</dbReference>
<protein>
    <submittedName>
        <fullName evidence="2">Alpha/beta fold hydrolase</fullName>
    </submittedName>
</protein>
<dbReference type="InterPro" id="IPR050266">
    <property type="entry name" value="AB_hydrolase_sf"/>
</dbReference>
<dbReference type="Pfam" id="PF00561">
    <property type="entry name" value="Abhydrolase_1"/>
    <property type="match status" value="1"/>
</dbReference>
<organism evidence="2 3">
    <name type="scientific">Streptosporangium jomthongense</name>
    <dbReference type="NCBI Taxonomy" id="1193683"/>
    <lineage>
        <taxon>Bacteria</taxon>
        <taxon>Bacillati</taxon>
        <taxon>Actinomycetota</taxon>
        <taxon>Actinomycetes</taxon>
        <taxon>Streptosporangiales</taxon>
        <taxon>Streptosporangiaceae</taxon>
        <taxon>Streptosporangium</taxon>
    </lineage>
</organism>
<evidence type="ECO:0000313" key="3">
    <source>
        <dbReference type="Proteomes" id="UP001595698"/>
    </source>
</evidence>
<evidence type="ECO:0000313" key="2">
    <source>
        <dbReference type="EMBL" id="MFC3979793.1"/>
    </source>
</evidence>
<dbReference type="PANTHER" id="PTHR43798">
    <property type="entry name" value="MONOACYLGLYCEROL LIPASE"/>
    <property type="match status" value="1"/>
</dbReference>
<dbReference type="Gene3D" id="3.40.50.1820">
    <property type="entry name" value="alpha/beta hydrolase"/>
    <property type="match status" value="1"/>
</dbReference>
<dbReference type="EMBL" id="JBHSBC010000004">
    <property type="protein sequence ID" value="MFC3979793.1"/>
    <property type="molecule type" value="Genomic_DNA"/>
</dbReference>
<dbReference type="InterPro" id="IPR029058">
    <property type="entry name" value="AB_hydrolase_fold"/>
</dbReference>
<feature type="domain" description="AB hydrolase-1" evidence="1">
    <location>
        <begin position="68"/>
        <end position="166"/>
    </location>
</feature>